<dbReference type="InterPro" id="IPR025949">
    <property type="entry name" value="PapC-like_C"/>
</dbReference>
<feature type="domain" description="PapC-like C-terminal" evidence="10">
    <location>
        <begin position="791"/>
        <end position="855"/>
    </location>
</feature>
<dbReference type="PANTHER" id="PTHR30451">
    <property type="entry name" value="OUTER MEMBRANE USHER PROTEIN"/>
    <property type="match status" value="1"/>
</dbReference>
<evidence type="ECO:0000256" key="7">
    <source>
        <dbReference type="ARBA" id="ARBA00023136"/>
    </source>
</evidence>
<proteinExistence type="inferred from homology"/>
<dbReference type="InterPro" id="IPR000015">
    <property type="entry name" value="Fimb_usher"/>
</dbReference>
<dbReference type="Gene3D" id="3.10.20.410">
    <property type="match status" value="1"/>
</dbReference>
<dbReference type="GO" id="GO:0009279">
    <property type="term" value="C:cell outer membrane"/>
    <property type="evidence" value="ECO:0007669"/>
    <property type="project" value="UniProtKB-SubCell"/>
</dbReference>
<dbReference type="Gene3D" id="2.60.40.3110">
    <property type="match status" value="1"/>
</dbReference>
<dbReference type="Pfam" id="PF13953">
    <property type="entry name" value="PapC_C"/>
    <property type="match status" value="1"/>
</dbReference>
<name>A0A2S9H069_9BURK</name>
<evidence type="ECO:0000259" key="10">
    <source>
        <dbReference type="Pfam" id="PF13953"/>
    </source>
</evidence>
<evidence type="ECO:0000256" key="6">
    <source>
        <dbReference type="ARBA" id="ARBA00022729"/>
    </source>
</evidence>
<evidence type="ECO:0000256" key="5">
    <source>
        <dbReference type="ARBA" id="ARBA00022692"/>
    </source>
</evidence>
<dbReference type="InterPro" id="IPR042186">
    <property type="entry name" value="FimD_plug_dom"/>
</dbReference>
<dbReference type="Pfam" id="PF13954">
    <property type="entry name" value="PapC_N"/>
    <property type="match status" value="1"/>
</dbReference>
<dbReference type="EMBL" id="PUGF01000008">
    <property type="protein sequence ID" value="PRC93350.1"/>
    <property type="molecule type" value="Genomic_DNA"/>
</dbReference>
<keyword evidence="8" id="KW-0998">Cell outer membrane</keyword>
<feature type="domain" description="PapC N-terminal" evidence="11">
    <location>
        <begin position="57"/>
        <end position="203"/>
    </location>
</feature>
<evidence type="ECO:0000256" key="8">
    <source>
        <dbReference type="ARBA" id="ARBA00023237"/>
    </source>
</evidence>
<evidence type="ECO:0000313" key="12">
    <source>
        <dbReference type="EMBL" id="PRC93350.1"/>
    </source>
</evidence>
<evidence type="ECO:0000256" key="3">
    <source>
        <dbReference type="ARBA" id="ARBA00022448"/>
    </source>
</evidence>
<keyword evidence="7" id="KW-0472">Membrane</keyword>
<dbReference type="GO" id="GO:0015473">
    <property type="term" value="F:fimbrial usher porin activity"/>
    <property type="evidence" value="ECO:0007669"/>
    <property type="project" value="InterPro"/>
</dbReference>
<dbReference type="AlphaFoldDB" id="A0A2S9H069"/>
<dbReference type="Gene3D" id="2.60.40.2070">
    <property type="match status" value="1"/>
</dbReference>
<dbReference type="Pfam" id="PF00577">
    <property type="entry name" value="Usher"/>
    <property type="match status" value="1"/>
</dbReference>
<keyword evidence="6 9" id="KW-0732">Signal</keyword>
<evidence type="ECO:0000259" key="11">
    <source>
        <dbReference type="Pfam" id="PF13954"/>
    </source>
</evidence>
<feature type="signal peptide" evidence="9">
    <location>
        <begin position="1"/>
        <end position="31"/>
    </location>
</feature>
<dbReference type="FunFam" id="2.60.40.3110:FF:000001">
    <property type="entry name" value="Putative fimbrial outer membrane usher"/>
    <property type="match status" value="1"/>
</dbReference>
<dbReference type="RefSeq" id="WP_105531735.1">
    <property type="nucleotide sequence ID" value="NZ_PUGF01000008.1"/>
</dbReference>
<organism evidence="12 13">
    <name type="scientific">Solimicrobium silvestre</name>
    <dbReference type="NCBI Taxonomy" id="2099400"/>
    <lineage>
        <taxon>Bacteria</taxon>
        <taxon>Pseudomonadati</taxon>
        <taxon>Pseudomonadota</taxon>
        <taxon>Betaproteobacteria</taxon>
        <taxon>Burkholderiales</taxon>
        <taxon>Oxalobacteraceae</taxon>
        <taxon>Solimicrobium</taxon>
    </lineage>
</organism>
<keyword evidence="3" id="KW-0813">Transport</keyword>
<evidence type="ECO:0000313" key="13">
    <source>
        <dbReference type="Proteomes" id="UP000237839"/>
    </source>
</evidence>
<gene>
    <name evidence="12" type="ORF">S2091_2088</name>
</gene>
<evidence type="ECO:0000256" key="2">
    <source>
        <dbReference type="ARBA" id="ARBA00008064"/>
    </source>
</evidence>
<reference evidence="12 13" key="1">
    <citation type="submission" date="2018-02" db="EMBL/GenBank/DDBJ databases">
        <title>Solimicrobium silvestre gen. nov., sp. nov., isolated from alpine forest soil.</title>
        <authorList>
            <person name="Margesin R."/>
            <person name="Albuquerque L."/>
            <person name="Zhang D.-C."/>
            <person name="Froufe H.J.C."/>
            <person name="Severino R."/>
            <person name="Roxo I."/>
            <person name="Egas C."/>
            <person name="Da Costa M.S."/>
        </authorList>
    </citation>
    <scope>NUCLEOTIDE SEQUENCE [LARGE SCALE GENOMIC DNA]</scope>
    <source>
        <strain evidence="12 13">S20-91</strain>
    </source>
</reference>
<keyword evidence="4" id="KW-1134">Transmembrane beta strand</keyword>
<keyword evidence="5" id="KW-0812">Transmembrane</keyword>
<dbReference type="SUPFAM" id="SSF141729">
    <property type="entry name" value="FimD N-terminal domain-like"/>
    <property type="match status" value="1"/>
</dbReference>
<comment type="similarity">
    <text evidence="2">Belongs to the fimbrial export usher family.</text>
</comment>
<dbReference type="InterPro" id="IPR025885">
    <property type="entry name" value="PapC_N"/>
</dbReference>
<evidence type="ECO:0000256" key="4">
    <source>
        <dbReference type="ARBA" id="ARBA00022452"/>
    </source>
</evidence>
<dbReference type="GO" id="GO:0009297">
    <property type="term" value="P:pilus assembly"/>
    <property type="evidence" value="ECO:0007669"/>
    <property type="project" value="InterPro"/>
</dbReference>
<evidence type="ECO:0000256" key="1">
    <source>
        <dbReference type="ARBA" id="ARBA00004571"/>
    </source>
</evidence>
<feature type="chain" id="PRO_5015622169" evidence="9">
    <location>
        <begin position="32"/>
        <end position="883"/>
    </location>
</feature>
<evidence type="ECO:0000256" key="9">
    <source>
        <dbReference type="SAM" id="SignalP"/>
    </source>
</evidence>
<dbReference type="PANTHER" id="PTHR30451:SF20">
    <property type="entry name" value="FIMBRIAE USHER"/>
    <property type="match status" value="1"/>
</dbReference>
<comment type="subcellular location">
    <subcellularLocation>
        <location evidence="1">Cell outer membrane</location>
        <topology evidence="1">Multi-pass membrane protein</topology>
    </subcellularLocation>
</comment>
<dbReference type="InterPro" id="IPR043142">
    <property type="entry name" value="PapC-like_C_sf"/>
</dbReference>
<keyword evidence="13" id="KW-1185">Reference proteome</keyword>
<comment type="caution">
    <text evidence="12">The sequence shown here is derived from an EMBL/GenBank/DDBJ whole genome shotgun (WGS) entry which is preliminary data.</text>
</comment>
<dbReference type="Proteomes" id="UP000237839">
    <property type="component" value="Unassembled WGS sequence"/>
</dbReference>
<protein>
    <submittedName>
        <fullName evidence="12">P pilus assembly protein porin PapC</fullName>
    </submittedName>
</protein>
<dbReference type="InterPro" id="IPR037224">
    <property type="entry name" value="PapC_N_sf"/>
</dbReference>
<dbReference type="OrthoDB" id="6554712at2"/>
<accession>A0A2S9H069</accession>
<dbReference type="Gene3D" id="2.60.40.2610">
    <property type="entry name" value="Outer membrane usher protein FimD, plug domain"/>
    <property type="match status" value="1"/>
</dbReference>
<sequence length="883" mass="94401">MDNCLATLATLLSRQLALLVLTVAVSNACMAMGTGLNNNSSNGATVESASTALYGGFDSSMLAGGIGNKIDVSQFTHGNPTLPGKYRVDVYINQQWLGRRDIEIIAIPGKDQAELCVTKGLLVQMGVEFSTLPTPEDPSVSDGEKCFDVEKKIPAAMVDFDSSDLRLSLSIPQLYLSHISRGYVSPDDWDKGIDAGFFSYNLNSFHSSNGQIDSNLFYAGINLGINVDGWRYRYNGSYSTNTSTNSTETAQQNGHWQLNSSYLQHDITSLKSQLTIGDSYSNGDLFDSVSFQGVQIASDDRMLPESQRGYAPVIHGVAETNAKVTVRQGGNVIFETNVPPGEFKIDDMYNSGSSGDFVVTVTEADGRQKQFTVPYSAGVLLLRPGASRYSAVIGKLLNVTSQDAPIFSEVIYQHGLGHGITAYAGGIAAEYYSSAQLGMALNTSLGAIGVDLTRSVTKQAPQDSTLLGRSWRLSYSKVLEQTHTNFGLAAYRYSSGDFLTLSNAALLHVEQEVTGITSPLLLPENSFQVSFSQPISERFGSVYLNGTAQNYWNGAPSAVSYQAGYSNTRPWGTFGASLGRTIDATGIYHNLFTVSFSLPLGNEAFMHRPTLSVTASHGDNQTTEQVALNGTVGENNRFSYNAYNNYVSSNSTSTNSTNIVGAGLQYAAQYGQLSASYSAGEGRQSAISASGALILHQGGLILAPSLGETIGIVYAPGAEGASVINANGGKINRDGYAVIPFLIPYSNNDVIIDPKGSGMNVELDTTSQQIAPRAGAIVLLKYSTTIGRAVLMTINLVDGRAPPLGATVLDEAGKEIGMLAQGGRFFNRKLTDKGRLTVKWGAGREQQCIASYTMPAEAESENELPFQQLTVSCLSDVQMVSTK</sequence>